<dbReference type="Pfam" id="PF13419">
    <property type="entry name" value="HAD_2"/>
    <property type="match status" value="1"/>
</dbReference>
<dbReference type="SFLD" id="SFLDS00003">
    <property type="entry name" value="Haloacid_Dehalogenase"/>
    <property type="match status" value="1"/>
</dbReference>
<dbReference type="InterPro" id="IPR023214">
    <property type="entry name" value="HAD_sf"/>
</dbReference>
<keyword evidence="2" id="KW-1185">Reference proteome</keyword>
<dbReference type="EMBL" id="JANIID010000002">
    <property type="protein sequence ID" value="MCQ8768924.1"/>
    <property type="molecule type" value="Genomic_DNA"/>
</dbReference>
<reference evidence="1" key="1">
    <citation type="submission" date="2022-06" db="EMBL/GenBank/DDBJ databases">
        <title>WGS of actinobacteria.</title>
        <authorList>
            <person name="Thawai C."/>
        </authorList>
    </citation>
    <scope>NUCLEOTIDE SEQUENCE</scope>
    <source>
        <strain evidence="1">AA8</strain>
    </source>
</reference>
<dbReference type="GO" id="GO:0006281">
    <property type="term" value="P:DNA repair"/>
    <property type="evidence" value="ECO:0007669"/>
    <property type="project" value="TreeGrafter"/>
</dbReference>
<name>A0A9X2LDC9_9ACTN</name>
<accession>A0A9X2LDC9</accession>
<dbReference type="InterPro" id="IPR041492">
    <property type="entry name" value="HAD_2"/>
</dbReference>
<dbReference type="AlphaFoldDB" id="A0A9X2LDC9"/>
<dbReference type="RefSeq" id="WP_168092446.1">
    <property type="nucleotide sequence ID" value="NZ_JAATER010000073.1"/>
</dbReference>
<gene>
    <name evidence="1" type="ORF">NQU55_03890</name>
</gene>
<dbReference type="SFLD" id="SFLDG01129">
    <property type="entry name" value="C1.5:_HAD__Beta-PGM__Phosphata"/>
    <property type="match status" value="1"/>
</dbReference>
<dbReference type="PANTHER" id="PTHR43434">
    <property type="entry name" value="PHOSPHOGLYCOLATE PHOSPHATASE"/>
    <property type="match status" value="1"/>
</dbReference>
<comment type="caution">
    <text evidence="1">The sequence shown here is derived from an EMBL/GenBank/DDBJ whole genome shotgun (WGS) entry which is preliminary data.</text>
</comment>
<keyword evidence="1" id="KW-0378">Hydrolase</keyword>
<protein>
    <submittedName>
        <fullName evidence="1">Haloacid dehalogenase-like hydrolase</fullName>
    </submittedName>
</protein>
<dbReference type="InterPro" id="IPR036412">
    <property type="entry name" value="HAD-like_sf"/>
</dbReference>
<dbReference type="Gene3D" id="1.10.150.240">
    <property type="entry name" value="Putative phosphatase, domain 2"/>
    <property type="match status" value="1"/>
</dbReference>
<organism evidence="1 2">
    <name type="scientific">Streptomyces telluris</name>
    <dbReference type="NCBI Taxonomy" id="2720021"/>
    <lineage>
        <taxon>Bacteria</taxon>
        <taxon>Bacillati</taxon>
        <taxon>Actinomycetota</taxon>
        <taxon>Actinomycetes</taxon>
        <taxon>Kitasatosporales</taxon>
        <taxon>Streptomycetaceae</taxon>
        <taxon>Streptomyces</taxon>
    </lineage>
</organism>
<sequence>MTKGLVLWDIDHTLVDTRGIGRSLFAEAFREVTGRAMERQARPDGATDRAIFRETAQLHGLATGHEEFGAFAAALAEAHHRRAAEVRAAGRALPGAGAVLSALARVANLRQSVVTGNIRPTAAVKLAAFGLDRHLDLAIGAYGEDDEDRAELVAHALRRAMHGAADAVLVGDTPADVQAGLRQGVRVVAVATGRSSEQELRSAGADAVLPDLTGTQQVVSLLLL</sequence>
<dbReference type="GO" id="GO:0008967">
    <property type="term" value="F:phosphoglycolate phosphatase activity"/>
    <property type="evidence" value="ECO:0007669"/>
    <property type="project" value="TreeGrafter"/>
</dbReference>
<dbReference type="SUPFAM" id="SSF56784">
    <property type="entry name" value="HAD-like"/>
    <property type="match status" value="1"/>
</dbReference>
<dbReference type="Gene3D" id="3.40.50.1000">
    <property type="entry name" value="HAD superfamily/HAD-like"/>
    <property type="match status" value="1"/>
</dbReference>
<evidence type="ECO:0000313" key="1">
    <source>
        <dbReference type="EMBL" id="MCQ8768924.1"/>
    </source>
</evidence>
<proteinExistence type="predicted"/>
<dbReference type="InterPro" id="IPR023198">
    <property type="entry name" value="PGP-like_dom2"/>
</dbReference>
<evidence type="ECO:0000313" key="2">
    <source>
        <dbReference type="Proteomes" id="UP001142374"/>
    </source>
</evidence>
<dbReference type="PANTHER" id="PTHR43434:SF1">
    <property type="entry name" value="PHOSPHOGLYCOLATE PHOSPHATASE"/>
    <property type="match status" value="1"/>
</dbReference>
<dbReference type="InterPro" id="IPR050155">
    <property type="entry name" value="HAD-like_hydrolase_sf"/>
</dbReference>
<dbReference type="Proteomes" id="UP001142374">
    <property type="component" value="Unassembled WGS sequence"/>
</dbReference>